<dbReference type="Pfam" id="PF13508">
    <property type="entry name" value="Acetyltransf_7"/>
    <property type="match status" value="1"/>
</dbReference>
<dbReference type="SUPFAM" id="SSF55729">
    <property type="entry name" value="Acyl-CoA N-acyltransferases (Nat)"/>
    <property type="match status" value="1"/>
</dbReference>
<name>A0A7W9BQ65_9SPHN</name>
<dbReference type="CDD" id="cd04301">
    <property type="entry name" value="NAT_SF"/>
    <property type="match status" value="1"/>
</dbReference>
<organism evidence="2 3">
    <name type="scientific">Sphingomonas prati</name>
    <dbReference type="NCBI Taxonomy" id="1843237"/>
    <lineage>
        <taxon>Bacteria</taxon>
        <taxon>Pseudomonadati</taxon>
        <taxon>Pseudomonadota</taxon>
        <taxon>Alphaproteobacteria</taxon>
        <taxon>Sphingomonadales</taxon>
        <taxon>Sphingomonadaceae</taxon>
        <taxon>Sphingomonas</taxon>
    </lineage>
</organism>
<accession>A0A7W9BQ65</accession>
<sequence length="138" mass="15476">MDLDAAAEVWRESALNMDGHPYVPPLELMRRRVAQEFKAGWQLYVALRADRVVGLLALKPVDAVLDQIFVVPNEQGKGVGRVLLEVAKRAMPTGFRLRMTATNERAGRFYEAEGLNFVDKGLHPSSGMPVHVYEWNQG</sequence>
<dbReference type="InterPro" id="IPR016181">
    <property type="entry name" value="Acyl_CoA_acyltransferase"/>
</dbReference>
<comment type="caution">
    <text evidence="2">The sequence shown here is derived from an EMBL/GenBank/DDBJ whole genome shotgun (WGS) entry which is preliminary data.</text>
</comment>
<protein>
    <submittedName>
        <fullName evidence="2">Putative acetyltransferase</fullName>
        <ecNumber evidence="2">2.3.1.-</ecNumber>
    </submittedName>
</protein>
<dbReference type="Gene3D" id="3.40.630.30">
    <property type="match status" value="1"/>
</dbReference>
<dbReference type="PROSITE" id="PS51186">
    <property type="entry name" value="GNAT"/>
    <property type="match status" value="1"/>
</dbReference>
<keyword evidence="3" id="KW-1185">Reference proteome</keyword>
<keyword evidence="2" id="KW-0012">Acyltransferase</keyword>
<dbReference type="GO" id="GO:0016747">
    <property type="term" value="F:acyltransferase activity, transferring groups other than amino-acyl groups"/>
    <property type="evidence" value="ECO:0007669"/>
    <property type="project" value="InterPro"/>
</dbReference>
<dbReference type="InterPro" id="IPR000182">
    <property type="entry name" value="GNAT_dom"/>
</dbReference>
<dbReference type="RefSeq" id="WP_184075037.1">
    <property type="nucleotide sequence ID" value="NZ_BMJP01000001.1"/>
</dbReference>
<dbReference type="AlphaFoldDB" id="A0A7W9BQ65"/>
<dbReference type="EC" id="2.3.1.-" evidence="2"/>
<evidence type="ECO:0000259" key="1">
    <source>
        <dbReference type="PROSITE" id="PS51186"/>
    </source>
</evidence>
<evidence type="ECO:0000313" key="3">
    <source>
        <dbReference type="Proteomes" id="UP000546701"/>
    </source>
</evidence>
<gene>
    <name evidence="2" type="ORF">FHS99_000385</name>
</gene>
<proteinExistence type="predicted"/>
<evidence type="ECO:0000313" key="2">
    <source>
        <dbReference type="EMBL" id="MBB5727929.1"/>
    </source>
</evidence>
<dbReference type="Proteomes" id="UP000546701">
    <property type="component" value="Unassembled WGS sequence"/>
</dbReference>
<dbReference type="EMBL" id="JACIJR010000001">
    <property type="protein sequence ID" value="MBB5727929.1"/>
    <property type="molecule type" value="Genomic_DNA"/>
</dbReference>
<feature type="domain" description="N-acetyltransferase" evidence="1">
    <location>
        <begin position="1"/>
        <end position="138"/>
    </location>
</feature>
<reference evidence="2 3" key="1">
    <citation type="submission" date="2020-08" db="EMBL/GenBank/DDBJ databases">
        <title>Genomic Encyclopedia of Type Strains, Phase IV (KMG-IV): sequencing the most valuable type-strain genomes for metagenomic binning, comparative biology and taxonomic classification.</title>
        <authorList>
            <person name="Goeker M."/>
        </authorList>
    </citation>
    <scope>NUCLEOTIDE SEQUENCE [LARGE SCALE GENOMIC DNA]</scope>
    <source>
        <strain evidence="2 3">DSM 103336</strain>
    </source>
</reference>
<keyword evidence="2" id="KW-0808">Transferase</keyword>